<dbReference type="PIRSF" id="PIRSF000114">
    <property type="entry name" value="Glycerol-3-P_dh"/>
    <property type="match status" value="1"/>
</dbReference>
<dbReference type="Gene3D" id="3.40.50.720">
    <property type="entry name" value="NAD(P)-binding Rossmann-like Domain"/>
    <property type="match status" value="1"/>
</dbReference>
<dbReference type="HAMAP" id="MF_00394">
    <property type="entry name" value="NAD_Glyc3P_dehydrog"/>
    <property type="match status" value="1"/>
</dbReference>
<dbReference type="InterPro" id="IPR013328">
    <property type="entry name" value="6PGD_dom2"/>
</dbReference>
<reference evidence="6" key="1">
    <citation type="submission" date="2019-08" db="EMBL/GenBank/DDBJ databases">
        <authorList>
            <person name="Kucharzyk K."/>
            <person name="Murdoch R.W."/>
            <person name="Higgins S."/>
            <person name="Loffler F."/>
        </authorList>
    </citation>
    <scope>NUCLEOTIDE SEQUENCE</scope>
</reference>
<evidence type="ECO:0000256" key="2">
    <source>
        <dbReference type="ARBA" id="ARBA00023002"/>
    </source>
</evidence>
<dbReference type="PROSITE" id="PS00957">
    <property type="entry name" value="NAD_G3PDH"/>
    <property type="match status" value="1"/>
</dbReference>
<gene>
    <name evidence="6" type="primary">gpsA_19</name>
    <name evidence="6" type="ORF">SDC9_91877</name>
</gene>
<dbReference type="SUPFAM" id="SSF51735">
    <property type="entry name" value="NAD(P)-binding Rossmann-fold domains"/>
    <property type="match status" value="1"/>
</dbReference>
<comment type="caution">
    <text evidence="6">The sequence shown here is derived from an EMBL/GenBank/DDBJ whole genome shotgun (WGS) entry which is preliminary data.</text>
</comment>
<keyword evidence="3" id="KW-0520">NAD</keyword>
<dbReference type="NCBIfam" id="NF000942">
    <property type="entry name" value="PRK00094.1-4"/>
    <property type="match status" value="1"/>
</dbReference>
<dbReference type="GO" id="GO:0005829">
    <property type="term" value="C:cytosol"/>
    <property type="evidence" value="ECO:0007669"/>
    <property type="project" value="TreeGrafter"/>
</dbReference>
<dbReference type="InterPro" id="IPR008927">
    <property type="entry name" value="6-PGluconate_DH-like_C_sf"/>
</dbReference>
<dbReference type="InterPro" id="IPR006168">
    <property type="entry name" value="G3P_DH_NAD-dep"/>
</dbReference>
<dbReference type="GO" id="GO:0047952">
    <property type="term" value="F:glycerol-3-phosphate dehydrogenase [NAD(P)+] activity"/>
    <property type="evidence" value="ECO:0007669"/>
    <property type="project" value="UniProtKB-EC"/>
</dbReference>
<dbReference type="GO" id="GO:0005975">
    <property type="term" value="P:carbohydrate metabolic process"/>
    <property type="evidence" value="ECO:0007669"/>
    <property type="project" value="InterPro"/>
</dbReference>
<feature type="domain" description="Glycerol-3-phosphate dehydrogenase NAD-dependent C-terminal" evidence="5">
    <location>
        <begin position="207"/>
        <end position="347"/>
    </location>
</feature>
<dbReference type="FunFam" id="1.10.1040.10:FF:000001">
    <property type="entry name" value="Glycerol-3-phosphate dehydrogenase [NAD(P)+]"/>
    <property type="match status" value="1"/>
</dbReference>
<evidence type="ECO:0000313" key="6">
    <source>
        <dbReference type="EMBL" id="MPM45191.1"/>
    </source>
</evidence>
<accession>A0A644ZZ25</accession>
<evidence type="ECO:0000259" key="5">
    <source>
        <dbReference type="Pfam" id="PF07479"/>
    </source>
</evidence>
<evidence type="ECO:0000256" key="1">
    <source>
        <dbReference type="ARBA" id="ARBA00011009"/>
    </source>
</evidence>
<comment type="similarity">
    <text evidence="1">Belongs to the NAD-dependent glycerol-3-phosphate dehydrogenase family.</text>
</comment>
<dbReference type="Pfam" id="PF01210">
    <property type="entry name" value="NAD_Gly3P_dh_N"/>
    <property type="match status" value="1"/>
</dbReference>
<dbReference type="EC" id="1.1.1.94" evidence="6"/>
<keyword evidence="2 6" id="KW-0560">Oxidoreductase</keyword>
<dbReference type="Gene3D" id="1.10.1040.10">
    <property type="entry name" value="N-(1-d-carboxylethyl)-l-norvaline Dehydrogenase, domain 2"/>
    <property type="match status" value="1"/>
</dbReference>
<dbReference type="NCBIfam" id="NF000940">
    <property type="entry name" value="PRK00094.1-2"/>
    <property type="match status" value="1"/>
</dbReference>
<feature type="domain" description="Glycerol-3-phosphate dehydrogenase NAD-dependent N-terminal" evidence="4">
    <location>
        <begin position="24"/>
        <end position="186"/>
    </location>
</feature>
<dbReference type="InterPro" id="IPR036291">
    <property type="entry name" value="NAD(P)-bd_dom_sf"/>
</dbReference>
<dbReference type="SUPFAM" id="SSF48179">
    <property type="entry name" value="6-phosphogluconate dehydrogenase C-terminal domain-like"/>
    <property type="match status" value="1"/>
</dbReference>
<dbReference type="EMBL" id="VSSQ01010775">
    <property type="protein sequence ID" value="MPM45191.1"/>
    <property type="molecule type" value="Genomic_DNA"/>
</dbReference>
<dbReference type="GO" id="GO:0051287">
    <property type="term" value="F:NAD binding"/>
    <property type="evidence" value="ECO:0007669"/>
    <property type="project" value="InterPro"/>
</dbReference>
<dbReference type="InterPro" id="IPR006109">
    <property type="entry name" value="G3P_DH_NAD-dep_C"/>
</dbReference>
<dbReference type="AlphaFoldDB" id="A0A644ZZ25"/>
<dbReference type="PRINTS" id="PR00077">
    <property type="entry name" value="GPDHDRGNASE"/>
</dbReference>
<dbReference type="GO" id="GO:0046168">
    <property type="term" value="P:glycerol-3-phosphate catabolic process"/>
    <property type="evidence" value="ECO:0007669"/>
    <property type="project" value="InterPro"/>
</dbReference>
<evidence type="ECO:0000256" key="3">
    <source>
        <dbReference type="ARBA" id="ARBA00023027"/>
    </source>
</evidence>
<sequence length="362" mass="37796">MPVPAHAANRGMHRASLAILASMKIFVIGAGAWGTAIALSVASRAGAHSVQLWARDAVQAQHMQQERSNERYLRGATFPDALTVVSGDLAPYLEQADLIVLGTPMAALREWLVRLAQVKAPVVWLCKGFEAVPADAPAGAVGLLAHEVCQQVAPGLLSGVLSGPSFADEVARKQPTALVAASAHPQVSRMLVDAFHGESMRVYANSDIVGVEVGGAVKNVLAIATGLCDGLQLGLNARAALITRGLAEMTRLGLALGARAETFMGLSGLGDLVLTATGDLSRNRKVGLLLAKGLTLEQAVQSLGHVAEGVYSARTVLARARLLGVEMPITETVVDLLDGRLAAADAVHTLMVREPRGEGVMR</sequence>
<dbReference type="PANTHER" id="PTHR11728">
    <property type="entry name" value="GLYCEROL-3-PHOSPHATE DEHYDROGENASE"/>
    <property type="match status" value="1"/>
</dbReference>
<protein>
    <submittedName>
        <fullName evidence="6">Glycerol-3-phosphate dehydrogenase [NAD(P)+]</fullName>
        <ecNumber evidence="6">1.1.1.94</ecNumber>
    </submittedName>
</protein>
<dbReference type="Pfam" id="PF07479">
    <property type="entry name" value="NAD_Gly3P_dh_C"/>
    <property type="match status" value="1"/>
</dbReference>
<dbReference type="InterPro" id="IPR011128">
    <property type="entry name" value="G3P_DH_NAD-dep_N"/>
</dbReference>
<dbReference type="PANTHER" id="PTHR11728:SF1">
    <property type="entry name" value="GLYCEROL-3-PHOSPHATE DEHYDROGENASE [NAD(+)] 2, CHLOROPLASTIC"/>
    <property type="match status" value="1"/>
</dbReference>
<name>A0A644ZZ25_9ZZZZ</name>
<proteinExistence type="inferred from homology"/>
<evidence type="ECO:0000259" key="4">
    <source>
        <dbReference type="Pfam" id="PF01210"/>
    </source>
</evidence>
<organism evidence="6">
    <name type="scientific">bioreactor metagenome</name>
    <dbReference type="NCBI Taxonomy" id="1076179"/>
    <lineage>
        <taxon>unclassified sequences</taxon>
        <taxon>metagenomes</taxon>
        <taxon>ecological metagenomes</taxon>
    </lineage>
</organism>